<sequence length="611" mass="63975">MDGKRQHNGQARGDGGAPAARPLPAVDDLNAFYWSAGRDGVLRFQRCEDCASLTHPPQPVCRYCRSERRGVAEVSGRGTVVGVTVNHQQWEPAFPPPFVVASVAIDEDPRVRVVTSLVDVPPADAGVGLRVSVRFEQSEDVWLPVFAPDPPLPPLPPDLPDLPASSNPPASPDLAASPEPGGTVHGPVFGPLPDDIVPPAEHGRHVRPMVRADKFEDRVAITGIGMSPVGRRLMLPPLTLAAAAARAAVADAGLDLADIDGLSTFPGGELIGGFTEGGVVALADTLGIQPTWYNGGAETFGPGGAVIGAMLAVASGLARHVLCFRTVWQATYAAQQRAADPGGASPYGIGGRGGRVAGPQGYVAPYGLGSVALNLGMIASNYFRRYGATREALGWIAINQRANAALNPHAVYRDPMTMDDYLAARMITTPFGLYDCDVPMDASIAVIVSAVETAHDLAKPPVFVEAVGTQVTERFLWHQSTMSHEPQTFGPSAHMWSRTSLRPADVQAAQLYDGFTFNCLSWLEAMGFCGVGEAADFVAGGKNIAREGGAVALNTHGGQLSAGRTHGMGMIHEAVVQLRGEAGPRQVDGCSVVAVSTGGLAPAGAMLLRRP</sequence>
<evidence type="ECO:0000259" key="2">
    <source>
        <dbReference type="Pfam" id="PF01796"/>
    </source>
</evidence>
<dbReference type="RefSeq" id="WP_071084704.1">
    <property type="nucleotide sequence ID" value="NZ_MBLM01000115.1"/>
</dbReference>
<evidence type="ECO:0000259" key="4">
    <source>
        <dbReference type="Pfam" id="PF22691"/>
    </source>
</evidence>
<dbReference type="InterPro" id="IPR022002">
    <property type="entry name" value="ChsH2_Znr"/>
</dbReference>
<dbReference type="SUPFAM" id="SSF50249">
    <property type="entry name" value="Nucleic acid-binding proteins"/>
    <property type="match status" value="1"/>
</dbReference>
<dbReference type="CDD" id="cd00829">
    <property type="entry name" value="SCP-x_thiolase"/>
    <property type="match status" value="1"/>
</dbReference>
<accession>A0A1S1QSW4</accession>
<dbReference type="Pfam" id="PF12172">
    <property type="entry name" value="zf-ChsH2"/>
    <property type="match status" value="1"/>
</dbReference>
<dbReference type="EMBL" id="MBLM01000115">
    <property type="protein sequence ID" value="OHV36676.1"/>
    <property type="molecule type" value="Genomic_DNA"/>
</dbReference>
<protein>
    <submittedName>
        <fullName evidence="5">3-ketoacyl-CoA thiolase</fullName>
    </submittedName>
</protein>
<dbReference type="PANTHER" id="PTHR42870:SF1">
    <property type="entry name" value="NON-SPECIFIC LIPID-TRANSFER PROTEIN-LIKE 2"/>
    <property type="match status" value="1"/>
</dbReference>
<evidence type="ECO:0000313" key="5">
    <source>
        <dbReference type="EMBL" id="OHV36676.1"/>
    </source>
</evidence>
<dbReference type="InterPro" id="IPR016039">
    <property type="entry name" value="Thiolase-like"/>
</dbReference>
<dbReference type="InterPro" id="IPR055140">
    <property type="entry name" value="Thiolase_C_2"/>
</dbReference>
<dbReference type="OrthoDB" id="9785768at2"/>
<gene>
    <name evidence="5" type="ORF">CC117_17435</name>
</gene>
<feature type="region of interest" description="Disordered" evidence="1">
    <location>
        <begin position="152"/>
        <end position="184"/>
    </location>
</feature>
<feature type="domain" description="Thiolase C-terminal" evidence="4">
    <location>
        <begin position="497"/>
        <end position="600"/>
    </location>
</feature>
<dbReference type="GO" id="GO:0016746">
    <property type="term" value="F:acyltransferase activity"/>
    <property type="evidence" value="ECO:0007669"/>
    <property type="project" value="InterPro"/>
</dbReference>
<evidence type="ECO:0000313" key="6">
    <source>
        <dbReference type="Proteomes" id="UP000179627"/>
    </source>
</evidence>
<name>A0A1S1QSW4_9ACTN</name>
<feature type="domain" description="ChsH2 rubredoxin-like zinc ribbon" evidence="3">
    <location>
        <begin position="34"/>
        <end position="67"/>
    </location>
</feature>
<reference evidence="6" key="1">
    <citation type="submission" date="2016-07" db="EMBL/GenBank/DDBJ databases">
        <title>Sequence Frankia sp. strain CcI1.17.</title>
        <authorList>
            <person name="Ghodhbane-Gtari F."/>
            <person name="Swanson E."/>
            <person name="Gueddou A."/>
            <person name="Morris K."/>
            <person name="Hezbri K."/>
            <person name="Ktari A."/>
            <person name="Nouioui I."/>
            <person name="Abebe-Akele F."/>
            <person name="Simpson S."/>
            <person name="Thomas K."/>
            <person name="Gtari M."/>
            <person name="Tisa L.S."/>
            <person name="Hurst S."/>
        </authorList>
    </citation>
    <scope>NUCLEOTIDE SEQUENCE [LARGE SCALE GENOMIC DNA]</scope>
    <source>
        <strain evidence="6">Cc1.17</strain>
    </source>
</reference>
<dbReference type="Proteomes" id="UP000179627">
    <property type="component" value="Unassembled WGS sequence"/>
</dbReference>
<organism evidence="5 6">
    <name type="scientific">Parafrankia colletiae</name>
    <dbReference type="NCBI Taxonomy" id="573497"/>
    <lineage>
        <taxon>Bacteria</taxon>
        <taxon>Bacillati</taxon>
        <taxon>Actinomycetota</taxon>
        <taxon>Actinomycetes</taxon>
        <taxon>Frankiales</taxon>
        <taxon>Frankiaceae</taxon>
        <taxon>Parafrankia</taxon>
    </lineage>
</organism>
<keyword evidence="6" id="KW-1185">Reference proteome</keyword>
<dbReference type="Gene3D" id="3.40.47.10">
    <property type="match status" value="1"/>
</dbReference>
<dbReference type="AlphaFoldDB" id="A0A1S1QSW4"/>
<dbReference type="Pfam" id="PF22691">
    <property type="entry name" value="Thiolase_C_1"/>
    <property type="match status" value="1"/>
</dbReference>
<dbReference type="InterPro" id="IPR012340">
    <property type="entry name" value="NA-bd_OB-fold"/>
</dbReference>
<evidence type="ECO:0000259" key="3">
    <source>
        <dbReference type="Pfam" id="PF12172"/>
    </source>
</evidence>
<dbReference type="InterPro" id="IPR002878">
    <property type="entry name" value="ChsH2_C"/>
</dbReference>
<feature type="domain" description="ChsH2 C-terminal OB-fold" evidence="2">
    <location>
        <begin position="73"/>
        <end position="136"/>
    </location>
</feature>
<dbReference type="PANTHER" id="PTHR42870">
    <property type="entry name" value="ACETYL-COA C-ACETYLTRANSFERASE"/>
    <property type="match status" value="1"/>
</dbReference>
<dbReference type="SUPFAM" id="SSF53901">
    <property type="entry name" value="Thiolase-like"/>
    <property type="match status" value="2"/>
</dbReference>
<comment type="caution">
    <text evidence="5">The sequence shown here is derived from an EMBL/GenBank/DDBJ whole genome shotgun (WGS) entry which is preliminary data.</text>
</comment>
<proteinExistence type="predicted"/>
<feature type="region of interest" description="Disordered" evidence="1">
    <location>
        <begin position="1"/>
        <end position="22"/>
    </location>
</feature>
<feature type="compositionally biased region" description="Low complexity" evidence="1">
    <location>
        <begin position="161"/>
        <end position="178"/>
    </location>
</feature>
<dbReference type="Pfam" id="PF01796">
    <property type="entry name" value="OB_ChsH2_C"/>
    <property type="match status" value="1"/>
</dbReference>
<evidence type="ECO:0000256" key="1">
    <source>
        <dbReference type="SAM" id="MobiDB-lite"/>
    </source>
</evidence>